<feature type="transmembrane region" description="Helical" evidence="7">
    <location>
        <begin position="179"/>
        <end position="199"/>
    </location>
</feature>
<dbReference type="PANTHER" id="PTHR43163">
    <property type="entry name" value="DIPEPTIDE TRANSPORT SYSTEM PERMEASE PROTEIN DPPB-RELATED"/>
    <property type="match status" value="1"/>
</dbReference>
<protein>
    <submittedName>
        <fullName evidence="9">ABC transporter permease</fullName>
    </submittedName>
</protein>
<feature type="transmembrane region" description="Helical" evidence="7">
    <location>
        <begin position="105"/>
        <end position="129"/>
    </location>
</feature>
<evidence type="ECO:0000259" key="8">
    <source>
        <dbReference type="PROSITE" id="PS50928"/>
    </source>
</evidence>
<name>A0A549SNH3_METSR</name>
<keyword evidence="4 7" id="KW-0812">Transmembrane</keyword>
<feature type="transmembrane region" description="Helical" evidence="7">
    <location>
        <begin position="233"/>
        <end position="259"/>
    </location>
</feature>
<evidence type="ECO:0000256" key="3">
    <source>
        <dbReference type="ARBA" id="ARBA00022475"/>
    </source>
</evidence>
<evidence type="ECO:0000256" key="1">
    <source>
        <dbReference type="ARBA" id="ARBA00004651"/>
    </source>
</evidence>
<dbReference type="AlphaFoldDB" id="A0A549SNH3"/>
<gene>
    <name evidence="9" type="ORF">FM996_14510</name>
</gene>
<feature type="domain" description="ABC transmembrane type-1" evidence="8">
    <location>
        <begin position="101"/>
        <end position="302"/>
    </location>
</feature>
<sequence>MTRYLLSRTAQALLVLMGAYTIAYLILYLLPGDPLAILLNAAGRDIDALSPAEIAEARIFYGLDGTPLERYFELLWNALHGDFGFSASKNAPVAQLILERLPQTLALGGLAVVFSIVEGVGFGYLAASVRSPALARFLARLPAFGVSIPSFWLGLLLIHLFAFTLGWLPAAGNDGFRSLILPAFTLSIYSAAIYAQLLIRGLEAVSREPFIVTAYAKGLTRGEVQFRHAFRNAVLPILTLVGLQIGNTFSGAVLIETVFTRTGVGRLAEEAVLRQDIPVVLAVVTLSAAGFVFVNLLVDLLYPILDPRIVHTPKG</sequence>
<dbReference type="EMBL" id="VJMF01000059">
    <property type="protein sequence ID" value="TRL31190.1"/>
    <property type="molecule type" value="Genomic_DNA"/>
</dbReference>
<dbReference type="Pfam" id="PF00528">
    <property type="entry name" value="BPD_transp_1"/>
    <property type="match status" value="1"/>
</dbReference>
<dbReference type="SUPFAM" id="SSF161098">
    <property type="entry name" value="MetI-like"/>
    <property type="match status" value="1"/>
</dbReference>
<evidence type="ECO:0000256" key="4">
    <source>
        <dbReference type="ARBA" id="ARBA00022692"/>
    </source>
</evidence>
<evidence type="ECO:0000313" key="9">
    <source>
        <dbReference type="EMBL" id="TRL31190.1"/>
    </source>
</evidence>
<proteinExistence type="inferred from homology"/>
<keyword evidence="2 7" id="KW-0813">Transport</keyword>
<dbReference type="Proteomes" id="UP000316781">
    <property type="component" value="Unassembled WGS sequence"/>
</dbReference>
<comment type="similarity">
    <text evidence="7">Belongs to the binding-protein-dependent transport system permease family.</text>
</comment>
<accession>A0A549SNH3</accession>
<evidence type="ECO:0000256" key="6">
    <source>
        <dbReference type="ARBA" id="ARBA00023136"/>
    </source>
</evidence>
<organism evidence="9 10">
    <name type="scientific">Methylosinus sporium</name>
    <dbReference type="NCBI Taxonomy" id="428"/>
    <lineage>
        <taxon>Bacteria</taxon>
        <taxon>Pseudomonadati</taxon>
        <taxon>Pseudomonadota</taxon>
        <taxon>Alphaproteobacteria</taxon>
        <taxon>Hyphomicrobiales</taxon>
        <taxon>Methylocystaceae</taxon>
        <taxon>Methylosinus</taxon>
    </lineage>
</organism>
<feature type="transmembrane region" description="Helical" evidence="7">
    <location>
        <begin position="12"/>
        <end position="30"/>
    </location>
</feature>
<reference evidence="9 10" key="1">
    <citation type="submission" date="2019-07" db="EMBL/GenBank/DDBJ databases">
        <title>Ln-dependent methylotrophs.</title>
        <authorList>
            <person name="Tani A."/>
        </authorList>
    </citation>
    <scope>NUCLEOTIDE SEQUENCE [LARGE SCALE GENOMIC DNA]</scope>
    <source>
        <strain evidence="9 10">SM89A</strain>
    </source>
</reference>
<dbReference type="GO" id="GO:0055085">
    <property type="term" value="P:transmembrane transport"/>
    <property type="evidence" value="ECO:0007669"/>
    <property type="project" value="InterPro"/>
</dbReference>
<evidence type="ECO:0000256" key="7">
    <source>
        <dbReference type="RuleBase" id="RU363032"/>
    </source>
</evidence>
<evidence type="ECO:0000256" key="5">
    <source>
        <dbReference type="ARBA" id="ARBA00022989"/>
    </source>
</evidence>
<keyword evidence="6 7" id="KW-0472">Membrane</keyword>
<keyword evidence="5 7" id="KW-1133">Transmembrane helix</keyword>
<dbReference type="GO" id="GO:0005886">
    <property type="term" value="C:plasma membrane"/>
    <property type="evidence" value="ECO:0007669"/>
    <property type="project" value="UniProtKB-SubCell"/>
</dbReference>
<dbReference type="InterPro" id="IPR000515">
    <property type="entry name" value="MetI-like"/>
</dbReference>
<dbReference type="CDD" id="cd06261">
    <property type="entry name" value="TM_PBP2"/>
    <property type="match status" value="1"/>
</dbReference>
<dbReference type="InterPro" id="IPR035906">
    <property type="entry name" value="MetI-like_sf"/>
</dbReference>
<dbReference type="Pfam" id="PF19300">
    <property type="entry name" value="BPD_transp_1_N"/>
    <property type="match status" value="1"/>
</dbReference>
<dbReference type="PANTHER" id="PTHR43163:SF6">
    <property type="entry name" value="DIPEPTIDE TRANSPORT SYSTEM PERMEASE PROTEIN DPPB-RELATED"/>
    <property type="match status" value="1"/>
</dbReference>
<evidence type="ECO:0000256" key="2">
    <source>
        <dbReference type="ARBA" id="ARBA00022448"/>
    </source>
</evidence>
<comment type="subcellular location">
    <subcellularLocation>
        <location evidence="1 7">Cell membrane</location>
        <topology evidence="1 7">Multi-pass membrane protein</topology>
    </subcellularLocation>
</comment>
<feature type="transmembrane region" description="Helical" evidence="7">
    <location>
        <begin position="141"/>
        <end position="167"/>
    </location>
</feature>
<comment type="caution">
    <text evidence="9">The sequence shown here is derived from an EMBL/GenBank/DDBJ whole genome shotgun (WGS) entry which is preliminary data.</text>
</comment>
<feature type="transmembrane region" description="Helical" evidence="7">
    <location>
        <begin position="279"/>
        <end position="305"/>
    </location>
</feature>
<dbReference type="RefSeq" id="WP_142863608.1">
    <property type="nucleotide sequence ID" value="NZ_VJMF01000059.1"/>
</dbReference>
<dbReference type="Gene3D" id="1.10.3720.10">
    <property type="entry name" value="MetI-like"/>
    <property type="match status" value="1"/>
</dbReference>
<dbReference type="InterPro" id="IPR045621">
    <property type="entry name" value="BPD_transp_1_N"/>
</dbReference>
<dbReference type="PROSITE" id="PS50928">
    <property type="entry name" value="ABC_TM1"/>
    <property type="match status" value="1"/>
</dbReference>
<keyword evidence="3" id="KW-1003">Cell membrane</keyword>
<evidence type="ECO:0000313" key="10">
    <source>
        <dbReference type="Proteomes" id="UP000316781"/>
    </source>
</evidence>